<dbReference type="GO" id="GO:0016758">
    <property type="term" value="F:hexosyltransferase activity"/>
    <property type="evidence" value="ECO:0007669"/>
    <property type="project" value="InterPro"/>
</dbReference>
<dbReference type="CDD" id="cd03784">
    <property type="entry name" value="GT1_Gtf-like"/>
    <property type="match status" value="1"/>
</dbReference>
<dbReference type="PANTHER" id="PTHR48050">
    <property type="entry name" value="STEROL 3-BETA-GLUCOSYLTRANSFERASE"/>
    <property type="match status" value="1"/>
</dbReference>
<reference evidence="5 6" key="1">
    <citation type="submission" date="2019-09" db="EMBL/GenBank/DDBJ databases">
        <title>Goodfellowia gen. nov., a new genus of the Pseudonocardineae related to Actinoalloteichus, containing Goodfellowia coeruleoviolacea gen. nov., comb. nov. gen. nov., comb. nov.</title>
        <authorList>
            <person name="Labeda D."/>
        </authorList>
    </citation>
    <scope>NUCLEOTIDE SEQUENCE [LARGE SCALE GENOMIC DNA]</scope>
    <source>
        <strain evidence="5 6">AN110305</strain>
    </source>
</reference>
<feature type="domain" description="Erythromycin biosynthesis protein CIII-like C-terminal" evidence="4">
    <location>
        <begin position="303"/>
        <end position="375"/>
    </location>
</feature>
<dbReference type="OrthoDB" id="3253247at2"/>
<evidence type="ECO:0000256" key="2">
    <source>
        <dbReference type="ARBA" id="ARBA00023194"/>
    </source>
</evidence>
<dbReference type="PANTHER" id="PTHR48050:SF13">
    <property type="entry name" value="STEROL 3-BETA-GLUCOSYLTRANSFERASE UGT80A2"/>
    <property type="match status" value="1"/>
</dbReference>
<dbReference type="GO" id="GO:0008194">
    <property type="term" value="F:UDP-glycosyltransferase activity"/>
    <property type="evidence" value="ECO:0007669"/>
    <property type="project" value="InterPro"/>
</dbReference>
<dbReference type="FunFam" id="3.40.50.2000:FF:000009">
    <property type="entry name" value="Sterol 3-beta-glucosyltransferase UGT80A2"/>
    <property type="match status" value="1"/>
</dbReference>
<evidence type="ECO:0000313" key="5">
    <source>
        <dbReference type="EMBL" id="KAA2255442.1"/>
    </source>
</evidence>
<dbReference type="InterPro" id="IPR050426">
    <property type="entry name" value="Glycosyltransferase_28"/>
</dbReference>
<dbReference type="Pfam" id="PF06722">
    <property type="entry name" value="EryCIII-like_C"/>
    <property type="match status" value="1"/>
</dbReference>
<gene>
    <name evidence="5" type="ORF">F0L68_28145</name>
</gene>
<evidence type="ECO:0000256" key="1">
    <source>
        <dbReference type="ARBA" id="ARBA00004660"/>
    </source>
</evidence>
<accession>A0A5B2WXM1</accession>
<dbReference type="EMBL" id="VUOB01000056">
    <property type="protein sequence ID" value="KAA2255442.1"/>
    <property type="molecule type" value="Genomic_DNA"/>
</dbReference>
<dbReference type="RefSeq" id="WP_149852850.1">
    <property type="nucleotide sequence ID" value="NZ_VUOB01000056.1"/>
</dbReference>
<sequence>MRVVLSTYGSRGDVEPLVGLAVRLTELGAEVRVCAPPDEDFAQRLAGVGVSMVPVGRSARALTTSAPPPTAANLPQRAAEVIASQFDALASAAEGCDVLLATGLLPAAAGARSVAEKLGVRYVYAAFQKLTLPSPHHPPLAYPGRPFPPEVTDNRALWDLDAESIDTLFGAALNTQRAASGMAPVDDVRHHVIGDRPWLATDPTLDPWREPADLDVVQTGVWTLPDERPLQDDLVAFLEAGAPPVYVGFGSMPMRTSEDLATVVVEAVRAQGRRALVSRGWADLALIDDADDCFVVGEANHQALFGRVAAVVHHGGAGTTMTAAMAGAPQVVVPQATDQPYWAGRVAELGIGAAHDGPTPTFESLSSALETALTPGIAARARAVAGTIRTDGAAVAARLLLER</sequence>
<keyword evidence="2" id="KW-0045">Antibiotic biosynthesis</keyword>
<reference evidence="5 6" key="2">
    <citation type="submission" date="2019-09" db="EMBL/GenBank/DDBJ databases">
        <authorList>
            <person name="Jin C."/>
        </authorList>
    </citation>
    <scope>NUCLEOTIDE SEQUENCE [LARGE SCALE GENOMIC DNA]</scope>
    <source>
        <strain evidence="5 6">AN110305</strain>
    </source>
</reference>
<evidence type="ECO:0000259" key="4">
    <source>
        <dbReference type="Pfam" id="PF06722"/>
    </source>
</evidence>
<evidence type="ECO:0000313" key="6">
    <source>
        <dbReference type="Proteomes" id="UP000323454"/>
    </source>
</evidence>
<dbReference type="AlphaFoldDB" id="A0A5B2WXM1"/>
<dbReference type="InterPro" id="IPR002213">
    <property type="entry name" value="UDP_glucos_trans"/>
</dbReference>
<feature type="domain" description="Glycosyltransferase family 28 N-terminal" evidence="3">
    <location>
        <begin position="3"/>
        <end position="127"/>
    </location>
</feature>
<organism evidence="5 6">
    <name type="scientific">Solihabitans fulvus</name>
    <dbReference type="NCBI Taxonomy" id="1892852"/>
    <lineage>
        <taxon>Bacteria</taxon>
        <taxon>Bacillati</taxon>
        <taxon>Actinomycetota</taxon>
        <taxon>Actinomycetes</taxon>
        <taxon>Pseudonocardiales</taxon>
        <taxon>Pseudonocardiaceae</taxon>
        <taxon>Solihabitans</taxon>
    </lineage>
</organism>
<name>A0A5B2WXM1_9PSEU</name>
<dbReference type="GO" id="GO:0033072">
    <property type="term" value="P:vancomycin biosynthetic process"/>
    <property type="evidence" value="ECO:0007669"/>
    <property type="project" value="UniProtKB-UniPathway"/>
</dbReference>
<dbReference type="SUPFAM" id="SSF53756">
    <property type="entry name" value="UDP-Glycosyltransferase/glycogen phosphorylase"/>
    <property type="match status" value="1"/>
</dbReference>
<evidence type="ECO:0000259" key="3">
    <source>
        <dbReference type="Pfam" id="PF03033"/>
    </source>
</evidence>
<dbReference type="Proteomes" id="UP000323454">
    <property type="component" value="Unassembled WGS sequence"/>
</dbReference>
<comment type="pathway">
    <text evidence="1">Antibiotic biosynthesis; vancomycin biosynthesis.</text>
</comment>
<dbReference type="GO" id="GO:0005975">
    <property type="term" value="P:carbohydrate metabolic process"/>
    <property type="evidence" value="ECO:0007669"/>
    <property type="project" value="InterPro"/>
</dbReference>
<keyword evidence="6" id="KW-1185">Reference proteome</keyword>
<proteinExistence type="predicted"/>
<keyword evidence="5" id="KW-0808">Transferase</keyword>
<dbReference type="Gene3D" id="3.40.50.2000">
    <property type="entry name" value="Glycogen Phosphorylase B"/>
    <property type="match status" value="2"/>
</dbReference>
<dbReference type="UniPathway" id="UPA00162"/>
<protein>
    <submittedName>
        <fullName evidence="5">Glycosyltransferase family 1 protein</fullName>
    </submittedName>
</protein>
<dbReference type="InterPro" id="IPR010610">
    <property type="entry name" value="EryCIII-like_C"/>
</dbReference>
<dbReference type="Pfam" id="PF03033">
    <property type="entry name" value="Glyco_transf_28"/>
    <property type="match status" value="1"/>
</dbReference>
<comment type="caution">
    <text evidence="5">The sequence shown here is derived from an EMBL/GenBank/DDBJ whole genome shotgun (WGS) entry which is preliminary data.</text>
</comment>
<dbReference type="InterPro" id="IPR004276">
    <property type="entry name" value="GlycoTrans_28_N"/>
</dbReference>